<gene>
    <name evidence="2" type="ORF">MUK42_35388</name>
</gene>
<organism evidence="2 3">
    <name type="scientific">Musa troglodytarum</name>
    <name type="common">fe'i banana</name>
    <dbReference type="NCBI Taxonomy" id="320322"/>
    <lineage>
        <taxon>Eukaryota</taxon>
        <taxon>Viridiplantae</taxon>
        <taxon>Streptophyta</taxon>
        <taxon>Embryophyta</taxon>
        <taxon>Tracheophyta</taxon>
        <taxon>Spermatophyta</taxon>
        <taxon>Magnoliopsida</taxon>
        <taxon>Liliopsida</taxon>
        <taxon>Zingiberales</taxon>
        <taxon>Musaceae</taxon>
        <taxon>Musa</taxon>
    </lineage>
</organism>
<keyword evidence="3" id="KW-1185">Reference proteome</keyword>
<dbReference type="Proteomes" id="UP001055439">
    <property type="component" value="Chromosome 4"/>
</dbReference>
<accession>A0A9E7JXY0</accession>
<proteinExistence type="predicted"/>
<evidence type="ECO:0000256" key="1">
    <source>
        <dbReference type="SAM" id="MobiDB-lite"/>
    </source>
</evidence>
<evidence type="ECO:0000313" key="2">
    <source>
        <dbReference type="EMBL" id="URD98747.1"/>
    </source>
</evidence>
<sequence>MSYNHGGVAEATQDKLNARKSWKAIEDHQTFACRQTKSPCCFPRPASTSTTCLLLDGRHARRGMDSMLRKPRRQATSGSSLIKISQTPCHGKASNGSPATDMNRTTNEKDRSPLSRREMGAPSPKMDIKHRGKIKANGDEEKVHAGFEPGRAHAKRPSGRAVTSLTLVEPLILHIKFPPLLTLRLAHESRRIGRFGPLDLQVIGL</sequence>
<dbReference type="EMBL" id="CP097506">
    <property type="protein sequence ID" value="URD98747.1"/>
    <property type="molecule type" value="Genomic_DNA"/>
</dbReference>
<protein>
    <submittedName>
        <fullName evidence="2">Uncharacterized protein</fullName>
    </submittedName>
</protein>
<feature type="region of interest" description="Disordered" evidence="1">
    <location>
        <begin position="66"/>
        <end position="129"/>
    </location>
</feature>
<reference evidence="2" key="1">
    <citation type="submission" date="2022-05" db="EMBL/GenBank/DDBJ databases">
        <title>The Musa troglodytarum L. genome provides insights into the mechanism of non-climacteric behaviour and enrichment of carotenoids.</title>
        <authorList>
            <person name="Wang J."/>
        </authorList>
    </citation>
    <scope>NUCLEOTIDE SEQUENCE</scope>
    <source>
        <tissue evidence="2">Leaf</tissue>
    </source>
</reference>
<dbReference type="AlphaFoldDB" id="A0A9E7JXY0"/>
<feature type="compositionally biased region" description="Basic and acidic residues" evidence="1">
    <location>
        <begin position="106"/>
        <end position="119"/>
    </location>
</feature>
<name>A0A9E7JXY0_9LILI</name>
<evidence type="ECO:0000313" key="3">
    <source>
        <dbReference type="Proteomes" id="UP001055439"/>
    </source>
</evidence>
<feature type="compositionally biased region" description="Polar residues" evidence="1">
    <location>
        <begin position="74"/>
        <end position="105"/>
    </location>
</feature>